<keyword evidence="7" id="KW-0496">Mitochondrion</keyword>
<evidence type="ECO:0000256" key="3">
    <source>
        <dbReference type="ARBA" id="ARBA00023306"/>
    </source>
</evidence>
<feature type="domain" description="Cyclin C-terminal" evidence="6">
    <location>
        <begin position="192"/>
        <end position="298"/>
    </location>
</feature>
<dbReference type="AlphaFoldDB" id="A0A3P3YPK6"/>
<dbReference type="EMBL" id="OVEO01000020">
    <property type="protein sequence ID" value="SPR02024.1"/>
    <property type="molecule type" value="Genomic_DNA"/>
</dbReference>
<keyword evidence="1" id="KW-0132">Cell division</keyword>
<evidence type="ECO:0000313" key="8">
    <source>
        <dbReference type="Proteomes" id="UP000290189"/>
    </source>
</evidence>
<proteinExistence type="inferred from homology"/>
<geneLocation type="mitochondrion" evidence="7"/>
<dbReference type="PANTHER" id="PTHR10177">
    <property type="entry name" value="CYCLINS"/>
    <property type="match status" value="1"/>
</dbReference>
<dbReference type="SUPFAM" id="SSF47954">
    <property type="entry name" value="Cyclin-like"/>
    <property type="match status" value="2"/>
</dbReference>
<evidence type="ECO:0000256" key="4">
    <source>
        <dbReference type="RuleBase" id="RU000383"/>
    </source>
</evidence>
<reference evidence="7 8" key="1">
    <citation type="submission" date="2018-03" db="EMBL/GenBank/DDBJ databases">
        <authorList>
            <person name="Fogelqvist J."/>
        </authorList>
    </citation>
    <scope>NUCLEOTIDE SEQUENCE [LARGE SCALE GENOMIC DNA]</scope>
</reference>
<accession>A0A3P3YPK6</accession>
<dbReference type="FunFam" id="1.10.472.10:FF:000001">
    <property type="entry name" value="G2/mitotic-specific cyclin"/>
    <property type="match status" value="1"/>
</dbReference>
<dbReference type="GO" id="GO:0051301">
    <property type="term" value="P:cell division"/>
    <property type="evidence" value="ECO:0007669"/>
    <property type="project" value="UniProtKB-KW"/>
</dbReference>
<dbReference type="InterPro" id="IPR006671">
    <property type="entry name" value="Cyclin_N"/>
</dbReference>
<dbReference type="SMART" id="SM01332">
    <property type="entry name" value="Cyclin_C"/>
    <property type="match status" value="1"/>
</dbReference>
<dbReference type="Gene3D" id="1.10.472.10">
    <property type="entry name" value="Cyclin-like"/>
    <property type="match status" value="2"/>
</dbReference>
<dbReference type="Proteomes" id="UP000290189">
    <property type="component" value="Unassembled WGS sequence"/>
</dbReference>
<comment type="similarity">
    <text evidence="4">Belongs to the cyclin family.</text>
</comment>
<dbReference type="InterPro" id="IPR004367">
    <property type="entry name" value="Cyclin_C-dom"/>
</dbReference>
<evidence type="ECO:0000256" key="1">
    <source>
        <dbReference type="ARBA" id="ARBA00022618"/>
    </source>
</evidence>
<dbReference type="InterPro" id="IPR039361">
    <property type="entry name" value="Cyclin"/>
</dbReference>
<evidence type="ECO:0008006" key="9">
    <source>
        <dbReference type="Google" id="ProtNLM"/>
    </source>
</evidence>
<dbReference type="Pfam" id="PF00134">
    <property type="entry name" value="Cyclin_N"/>
    <property type="match status" value="1"/>
</dbReference>
<protein>
    <recommendedName>
        <fullName evidence="9">Cyclin N-terminal domain-containing protein</fullName>
    </recommendedName>
</protein>
<evidence type="ECO:0000259" key="6">
    <source>
        <dbReference type="SMART" id="SM01332"/>
    </source>
</evidence>
<sequence>MATAAVAMPRTRARVALSNITNANGDPTDLRKKRSVAIEGNDHQQQQARSHHEIGYMHYHDDIYENMRRNELKHYACVDYLATCQRNLTHRMRTILVNWLVEVADEYRLSGQTLHLTVYLIDSFLSRLHDVERRRLQLIGVACMFIASKYEEIHPPTANDFSYITDHTYTTEQVLAMEQTVLVAVEFRVTAVTSVEFRRRFGGDDAPLVQLLLDLALQDPICLAHRPSQLAAAACAYAQVAAGQDAWPAALSRRSGITYAQLRPCIVALRDLHRRAVANGSAILNAKRYRDTVRIAPLSHVPK</sequence>
<evidence type="ECO:0000259" key="5">
    <source>
        <dbReference type="SMART" id="SM00385"/>
    </source>
</evidence>
<name>A0A3P3YPK6_PLABS</name>
<dbReference type="InterPro" id="IPR036915">
    <property type="entry name" value="Cyclin-like_sf"/>
</dbReference>
<keyword evidence="2 4" id="KW-0195">Cyclin</keyword>
<organism evidence="7 8">
    <name type="scientific">Plasmodiophora brassicae</name>
    <name type="common">Clubroot disease agent</name>
    <dbReference type="NCBI Taxonomy" id="37360"/>
    <lineage>
        <taxon>Eukaryota</taxon>
        <taxon>Sar</taxon>
        <taxon>Rhizaria</taxon>
        <taxon>Endomyxa</taxon>
        <taxon>Phytomyxea</taxon>
        <taxon>Plasmodiophorida</taxon>
        <taxon>Plasmodiophoridae</taxon>
        <taxon>Plasmodiophora</taxon>
    </lineage>
</organism>
<keyword evidence="3" id="KW-0131">Cell cycle</keyword>
<feature type="domain" description="Cyclin-like" evidence="5">
    <location>
        <begin position="98"/>
        <end position="183"/>
    </location>
</feature>
<evidence type="ECO:0000313" key="7">
    <source>
        <dbReference type="EMBL" id="SPR02024.1"/>
    </source>
</evidence>
<dbReference type="Pfam" id="PF02984">
    <property type="entry name" value="Cyclin_C"/>
    <property type="match status" value="1"/>
</dbReference>
<evidence type="ECO:0000256" key="2">
    <source>
        <dbReference type="ARBA" id="ARBA00023127"/>
    </source>
</evidence>
<dbReference type="SMART" id="SM00385">
    <property type="entry name" value="CYCLIN"/>
    <property type="match status" value="1"/>
</dbReference>
<gene>
    <name evidence="7" type="ORF">PLBR_LOCUS9239</name>
</gene>
<dbReference type="InterPro" id="IPR013763">
    <property type="entry name" value="Cyclin-like_dom"/>
</dbReference>